<evidence type="ECO:0000313" key="5">
    <source>
        <dbReference type="Proteomes" id="UP000515928"/>
    </source>
</evidence>
<evidence type="ECO:0000256" key="3">
    <source>
        <dbReference type="SAM" id="SignalP"/>
    </source>
</evidence>
<organism evidence="4 5">
    <name type="scientific">Erysipelothrix inopinata</name>
    <dbReference type="NCBI Taxonomy" id="225084"/>
    <lineage>
        <taxon>Bacteria</taxon>
        <taxon>Bacillati</taxon>
        <taxon>Bacillota</taxon>
        <taxon>Erysipelotrichia</taxon>
        <taxon>Erysipelotrichales</taxon>
        <taxon>Erysipelotrichaceae</taxon>
        <taxon>Erysipelothrix</taxon>
    </lineage>
</organism>
<evidence type="ECO:0000256" key="1">
    <source>
        <dbReference type="SAM" id="MobiDB-lite"/>
    </source>
</evidence>
<feature type="transmembrane region" description="Helical" evidence="2">
    <location>
        <begin position="465"/>
        <end position="486"/>
    </location>
</feature>
<feature type="compositionally biased region" description="Polar residues" evidence="1">
    <location>
        <begin position="85"/>
        <end position="100"/>
    </location>
</feature>
<keyword evidence="3" id="KW-0732">Signal</keyword>
<feature type="compositionally biased region" description="Gly residues" evidence="1">
    <location>
        <begin position="134"/>
        <end position="152"/>
    </location>
</feature>
<dbReference type="Proteomes" id="UP000515928">
    <property type="component" value="Chromosome"/>
</dbReference>
<feature type="chain" id="PRO_5038642351" description="Cadherin-like beta sandwich domain-containing protein" evidence="3">
    <location>
        <begin position="26"/>
        <end position="491"/>
    </location>
</feature>
<feature type="region of interest" description="Disordered" evidence="1">
    <location>
        <begin position="80"/>
        <end position="100"/>
    </location>
</feature>
<dbReference type="RefSeq" id="WP_187533848.1">
    <property type="nucleotide sequence ID" value="NZ_CBCSHU010000023.1"/>
</dbReference>
<feature type="region of interest" description="Disordered" evidence="1">
    <location>
        <begin position="130"/>
        <end position="183"/>
    </location>
</feature>
<keyword evidence="2" id="KW-0812">Transmembrane</keyword>
<dbReference type="EMBL" id="CP060715">
    <property type="protein sequence ID" value="QNN60725.1"/>
    <property type="molecule type" value="Genomic_DNA"/>
</dbReference>
<dbReference type="KEGG" id="eio:H9L01_10230"/>
<sequence length="491" mass="53232">MIKKINKILLVSLMSLMLIPININAASASASVTGIIMTDSSGTLKISANAPGGFFQGTITNNNPGVASAEKTGKILIDTGEDTTKNPSFSTNVTPNSTGKASFSINIKGEDYQGNPFELVTTVYTEVKKRSTDTGGGNGNNGGSNNNGGGTKPGTSNPGTTKPDKELTEEEKKAKEEAEKKAQLEAEQKIPLVEGIKISSRSPKMEGVALETLGTEEGTFSYSYELPKNIDRVGLELIPSKEGVELTYEKEIDFAADETSKTITANAKSGEISQDYEIVLTSTIPVVNKTEIDGKKLTVLDDDTLDGNMKNIGFERQEYEIEGGMGYFFVNGDIKLQLLVDENNNGSWHLLDEANKPSEEVILLESGTNYALVLNAPEAMQKETLNTEKYSEKTVDFESRYTEVSTTLVMNNKYKAWTAEDGEVFYGIMNGKEKRLHYKTKNDDGLIFEKAFVGFDHTNGTSKTVAIVSTATLGIAVIAGVVYTIMLKKKK</sequence>
<proteinExistence type="predicted"/>
<evidence type="ECO:0008006" key="6">
    <source>
        <dbReference type="Google" id="ProtNLM"/>
    </source>
</evidence>
<evidence type="ECO:0000256" key="2">
    <source>
        <dbReference type="SAM" id="Phobius"/>
    </source>
</evidence>
<dbReference type="AlphaFoldDB" id="A0A7G9RYQ0"/>
<keyword evidence="2" id="KW-1133">Transmembrane helix</keyword>
<feature type="compositionally biased region" description="Basic and acidic residues" evidence="1">
    <location>
        <begin position="162"/>
        <end position="183"/>
    </location>
</feature>
<feature type="signal peptide" evidence="3">
    <location>
        <begin position="1"/>
        <end position="25"/>
    </location>
</feature>
<name>A0A7G9RYQ0_9FIRM</name>
<reference evidence="4 5" key="1">
    <citation type="submission" date="2020-08" db="EMBL/GenBank/DDBJ databases">
        <title>Genome sequence of Erysipelothrix inopinata DSM 15511T.</title>
        <authorList>
            <person name="Hyun D.-W."/>
            <person name="Bae J.-W."/>
        </authorList>
    </citation>
    <scope>NUCLEOTIDE SEQUENCE [LARGE SCALE GENOMIC DNA]</scope>
    <source>
        <strain evidence="4 5">DSM 15511</strain>
    </source>
</reference>
<gene>
    <name evidence="4" type="ORF">H9L01_10230</name>
</gene>
<evidence type="ECO:0000313" key="4">
    <source>
        <dbReference type="EMBL" id="QNN60725.1"/>
    </source>
</evidence>
<protein>
    <recommendedName>
        <fullName evidence="6">Cadherin-like beta sandwich domain-containing protein</fullName>
    </recommendedName>
</protein>
<keyword evidence="2" id="KW-0472">Membrane</keyword>
<keyword evidence="5" id="KW-1185">Reference proteome</keyword>
<accession>A0A7G9RYQ0</accession>